<feature type="non-terminal residue" evidence="1">
    <location>
        <position position="64"/>
    </location>
</feature>
<gene>
    <name evidence="1" type="ORF">METZ01_LOCUS122985</name>
</gene>
<proteinExistence type="predicted"/>
<reference evidence="1" key="1">
    <citation type="submission" date="2018-05" db="EMBL/GenBank/DDBJ databases">
        <authorList>
            <person name="Lanie J.A."/>
            <person name="Ng W.-L."/>
            <person name="Kazmierczak K.M."/>
            <person name="Andrzejewski T.M."/>
            <person name="Davidsen T.M."/>
            <person name="Wayne K.J."/>
            <person name="Tettelin H."/>
            <person name="Glass J.I."/>
            <person name="Rusch D."/>
            <person name="Podicherti R."/>
            <person name="Tsui H.-C.T."/>
            <person name="Winkler M.E."/>
        </authorList>
    </citation>
    <scope>NUCLEOTIDE SEQUENCE</scope>
</reference>
<sequence>MIFDNRSQHPEKVAVAKIRFHRVAPFANEPHILGIIRATWVDPVNGYVEPSVGVGFMCHSKPRQ</sequence>
<accession>A0A381Y0C3</accession>
<dbReference type="AlphaFoldDB" id="A0A381Y0C3"/>
<protein>
    <submittedName>
        <fullName evidence="1">Uncharacterized protein</fullName>
    </submittedName>
</protein>
<organism evidence="1">
    <name type="scientific">marine metagenome</name>
    <dbReference type="NCBI Taxonomy" id="408172"/>
    <lineage>
        <taxon>unclassified sequences</taxon>
        <taxon>metagenomes</taxon>
        <taxon>ecological metagenomes</taxon>
    </lineage>
</organism>
<name>A0A381Y0C3_9ZZZZ</name>
<dbReference type="EMBL" id="UINC01016938">
    <property type="protein sequence ID" value="SVA70131.1"/>
    <property type="molecule type" value="Genomic_DNA"/>
</dbReference>
<evidence type="ECO:0000313" key="1">
    <source>
        <dbReference type="EMBL" id="SVA70131.1"/>
    </source>
</evidence>